<protein>
    <submittedName>
        <fullName evidence="1">Uncharacterized protein</fullName>
    </submittedName>
</protein>
<dbReference type="EMBL" id="SRMO01000072">
    <property type="protein sequence ID" value="TGG91621.1"/>
    <property type="molecule type" value="Genomic_DNA"/>
</dbReference>
<reference evidence="1 2" key="1">
    <citation type="journal article" date="2019" name="mSystems">
        <title>Life at home and on the roam: Genomic adaptions reflect the dual lifestyle of an intracellular, facultative symbiont.</title>
        <authorList>
            <person name="Burgsdorf I."/>
        </authorList>
    </citation>
    <scope>NUCLEOTIDE SEQUENCE [LARGE SCALE GENOMIC DNA]</scope>
    <source>
        <strain evidence="1">277cV</strain>
    </source>
</reference>
<organism evidence="1 2">
    <name type="scientific">Aphanocapsa feldmannii 277cV</name>
    <dbReference type="NCBI Taxonomy" id="2507553"/>
    <lineage>
        <taxon>Bacteria</taxon>
        <taxon>Bacillati</taxon>
        <taxon>Cyanobacteriota</taxon>
        <taxon>Cyanophyceae</taxon>
        <taxon>Oscillatoriophycideae</taxon>
        <taxon>Chroococcales</taxon>
        <taxon>Microcystaceae</taxon>
        <taxon>Aphanocapsa</taxon>
    </lineage>
</organism>
<name>A0A524RME2_9CHRO</name>
<sequence length="104" mass="11831">MALAVLNKRAKVTEMNIDAETIEAALRQLMELPTPVSSWQVETGSDSTDDPAVWVWAILKDDDVEFKKRSQLRSIIRDRVQKETGSSMLVYVRFRGASEMSRET</sequence>
<evidence type="ECO:0000313" key="1">
    <source>
        <dbReference type="EMBL" id="TGG91621.1"/>
    </source>
</evidence>
<evidence type="ECO:0000313" key="2">
    <source>
        <dbReference type="Proteomes" id="UP000317990"/>
    </source>
</evidence>
<dbReference type="Proteomes" id="UP000317990">
    <property type="component" value="Unassembled WGS sequence"/>
</dbReference>
<proteinExistence type="predicted"/>
<accession>A0A524RME2</accession>
<gene>
    <name evidence="1" type="ORF">ERJ67_07700</name>
</gene>
<dbReference type="AlphaFoldDB" id="A0A524RME2"/>
<comment type="caution">
    <text evidence="1">The sequence shown here is derived from an EMBL/GenBank/DDBJ whole genome shotgun (WGS) entry which is preliminary data.</text>
</comment>